<dbReference type="EMBL" id="JAASTW010000002">
    <property type="protein sequence ID" value="MBC1487794.1"/>
    <property type="molecule type" value="Genomic_DNA"/>
</dbReference>
<protein>
    <submittedName>
        <fullName evidence="1">Crp/Fnr family transcriptional regulator</fullName>
    </submittedName>
</protein>
<dbReference type="InterPro" id="IPR014710">
    <property type="entry name" value="RmlC-like_jellyroll"/>
</dbReference>
<evidence type="ECO:0000313" key="1">
    <source>
        <dbReference type="EMBL" id="MBC1487794.1"/>
    </source>
</evidence>
<evidence type="ECO:0000313" key="2">
    <source>
        <dbReference type="Proteomes" id="UP000561617"/>
    </source>
</evidence>
<dbReference type="RefSeq" id="WP_185380528.1">
    <property type="nucleotide sequence ID" value="NZ_JAASTW010000002.1"/>
</dbReference>
<dbReference type="AlphaFoldDB" id="A0A7X0X544"/>
<sequence length="215" mass="24898">MKYIEFYDYVKRDAIIYTYLLSNFSHVFKKIKAWESITVDRDHILLMKKGTLIEESTGKKKGIARCFFQKSFIFPTRNSLELKALETTEICLIPAETVFGKLEKEQILSVFFLQIAEKNEQDLKRQELLGTEASRNKIISTLNFLLENGLTNKKMPVFSDWLHINILAKLANCSVPTTSSVVNELHNKGILDIKSSPWRLTSRENKIDYLEKEAL</sequence>
<dbReference type="Gene3D" id="2.60.120.10">
    <property type="entry name" value="Jelly Rolls"/>
    <property type="match status" value="1"/>
</dbReference>
<dbReference type="Proteomes" id="UP000561617">
    <property type="component" value="Unassembled WGS sequence"/>
</dbReference>
<name>A0A7X0X544_9LIST</name>
<proteinExistence type="predicted"/>
<accession>A0A7X0X544</accession>
<reference evidence="1 2" key="1">
    <citation type="submission" date="2020-03" db="EMBL/GenBank/DDBJ databases">
        <title>Soil Listeria distribution.</title>
        <authorList>
            <person name="Liao J."/>
            <person name="Wiedmann M."/>
        </authorList>
    </citation>
    <scope>NUCLEOTIDE SEQUENCE [LARGE SCALE GENOMIC DNA]</scope>
    <source>
        <strain evidence="1 2">FSL L7-1554</strain>
    </source>
</reference>
<organism evidence="1 2">
    <name type="scientific">Listeria immobilis</name>
    <dbReference type="NCBI Taxonomy" id="2713502"/>
    <lineage>
        <taxon>Bacteria</taxon>
        <taxon>Bacillati</taxon>
        <taxon>Bacillota</taxon>
        <taxon>Bacilli</taxon>
        <taxon>Bacillales</taxon>
        <taxon>Listeriaceae</taxon>
        <taxon>Listeria</taxon>
    </lineage>
</organism>
<comment type="caution">
    <text evidence="1">The sequence shown here is derived from an EMBL/GenBank/DDBJ whole genome shotgun (WGS) entry which is preliminary data.</text>
</comment>
<gene>
    <name evidence="1" type="ORF">HCJ38_01980</name>
</gene>